<dbReference type="InterPro" id="IPR050832">
    <property type="entry name" value="Bact_Acetyltransf"/>
</dbReference>
<proteinExistence type="predicted"/>
<organism evidence="4 5">
    <name type="scientific">Rhizorhapis suberifaciens</name>
    <name type="common">corky root of lettuce</name>
    <dbReference type="NCBI Taxonomy" id="13656"/>
    <lineage>
        <taxon>Bacteria</taxon>
        <taxon>Pseudomonadati</taxon>
        <taxon>Pseudomonadota</taxon>
        <taxon>Alphaproteobacteria</taxon>
        <taxon>Sphingomonadales</taxon>
        <taxon>Sphingomonadaceae</taxon>
        <taxon>Rhizorhapis</taxon>
    </lineage>
</organism>
<dbReference type="InterPro" id="IPR016181">
    <property type="entry name" value="Acyl_CoA_acyltransferase"/>
</dbReference>
<dbReference type="EC" id="2.3.1.-" evidence="4"/>
<keyword evidence="1 4" id="KW-0808">Transferase</keyword>
<dbReference type="CDD" id="cd04301">
    <property type="entry name" value="NAT_SF"/>
    <property type="match status" value="1"/>
</dbReference>
<keyword evidence="5" id="KW-1185">Reference proteome</keyword>
<dbReference type="SUPFAM" id="SSF55729">
    <property type="entry name" value="Acyl-CoA N-acyltransferases (Nat)"/>
    <property type="match status" value="1"/>
</dbReference>
<sequence length="188" mass="20660">MVVFVIHPIWSLGGNCDVGWILVRLLCNFHGWITAQNRMTGTIMEIRQDDPASPLVGGLLAHHLQELQSVMADYAFALDASGLSAANVTFWTAWQADTLLGFGALKELDGFHGEVKSMRAAPAARRKGVGRAILNHIITEARKRSYTRISLETGTAPLHEPAIRLYRSAGFVSCDAFADYHQARIINS</sequence>
<feature type="domain" description="N-acetyltransferase" evidence="3">
    <location>
        <begin position="44"/>
        <end position="188"/>
    </location>
</feature>
<keyword evidence="2 4" id="KW-0012">Acyltransferase</keyword>
<evidence type="ECO:0000313" key="4">
    <source>
        <dbReference type="EMBL" id="MBB4640378.1"/>
    </source>
</evidence>
<dbReference type="EMBL" id="JACHOV010000002">
    <property type="protein sequence ID" value="MBB4640378.1"/>
    <property type="molecule type" value="Genomic_DNA"/>
</dbReference>
<evidence type="ECO:0000259" key="3">
    <source>
        <dbReference type="PROSITE" id="PS51186"/>
    </source>
</evidence>
<protein>
    <submittedName>
        <fullName evidence="4">Putative acetyltransferase</fullName>
        <ecNumber evidence="4">2.3.1.-</ecNumber>
    </submittedName>
</protein>
<dbReference type="Pfam" id="PF00583">
    <property type="entry name" value="Acetyltransf_1"/>
    <property type="match status" value="1"/>
</dbReference>
<name>A0A840HS22_9SPHN</name>
<reference evidence="4 5" key="1">
    <citation type="submission" date="2020-08" db="EMBL/GenBank/DDBJ databases">
        <title>Genomic Encyclopedia of Type Strains, Phase IV (KMG-IV): sequencing the most valuable type-strain genomes for metagenomic binning, comparative biology and taxonomic classification.</title>
        <authorList>
            <person name="Goeker M."/>
        </authorList>
    </citation>
    <scope>NUCLEOTIDE SEQUENCE [LARGE SCALE GENOMIC DNA]</scope>
    <source>
        <strain evidence="4 5">DSM 7465</strain>
    </source>
</reference>
<dbReference type="Gene3D" id="3.40.630.30">
    <property type="match status" value="1"/>
</dbReference>
<evidence type="ECO:0000256" key="2">
    <source>
        <dbReference type="ARBA" id="ARBA00023315"/>
    </source>
</evidence>
<dbReference type="InterPro" id="IPR000182">
    <property type="entry name" value="GNAT_dom"/>
</dbReference>
<dbReference type="GO" id="GO:0016747">
    <property type="term" value="F:acyltransferase activity, transferring groups other than amino-acyl groups"/>
    <property type="evidence" value="ECO:0007669"/>
    <property type="project" value="InterPro"/>
</dbReference>
<gene>
    <name evidence="4" type="ORF">HNQ99_000666</name>
</gene>
<evidence type="ECO:0000313" key="5">
    <source>
        <dbReference type="Proteomes" id="UP000575068"/>
    </source>
</evidence>
<comment type="caution">
    <text evidence="4">The sequence shown here is derived from an EMBL/GenBank/DDBJ whole genome shotgun (WGS) entry which is preliminary data.</text>
</comment>
<dbReference type="PROSITE" id="PS51186">
    <property type="entry name" value="GNAT"/>
    <property type="match status" value="1"/>
</dbReference>
<evidence type="ECO:0000256" key="1">
    <source>
        <dbReference type="ARBA" id="ARBA00022679"/>
    </source>
</evidence>
<dbReference type="AlphaFoldDB" id="A0A840HS22"/>
<dbReference type="Proteomes" id="UP000575068">
    <property type="component" value="Unassembled WGS sequence"/>
</dbReference>
<dbReference type="PANTHER" id="PTHR43877:SF5">
    <property type="entry name" value="BLL8307 PROTEIN"/>
    <property type="match status" value="1"/>
</dbReference>
<accession>A0A840HS22</accession>
<dbReference type="PANTHER" id="PTHR43877">
    <property type="entry name" value="AMINOALKYLPHOSPHONATE N-ACETYLTRANSFERASE-RELATED-RELATED"/>
    <property type="match status" value="1"/>
</dbReference>